<keyword evidence="2" id="KW-1185">Reference proteome</keyword>
<dbReference type="EMBL" id="EU861005">
    <property type="protein sequence ID" value="ACJ64612.1"/>
    <property type="molecule type" value="Genomic_DNA"/>
</dbReference>
<sequence>MKIKLEKEVNLSELIQWAWDNPELSGNKRYYPNGVTRNCYVTFGVDSIFCNVTGYVSPNDKFTIQEEI</sequence>
<organism evidence="1 2">
    <name type="scientific">Staphylococcus phage phiSauS-IPLA35</name>
    <dbReference type="NCBI Taxonomy" id="2914017"/>
    <lineage>
        <taxon>Viruses</taxon>
        <taxon>Duplodnaviria</taxon>
        <taxon>Heunggongvirae</taxon>
        <taxon>Uroviricota</taxon>
        <taxon>Caudoviricetes</taxon>
        <taxon>Triavirus</taxon>
        <taxon>Triavirus IPLA35</taxon>
    </lineage>
</organism>
<accession>B7T0H4</accession>
<evidence type="ECO:0000313" key="2">
    <source>
        <dbReference type="Proteomes" id="UP000002450"/>
    </source>
</evidence>
<reference evidence="1 2" key="1">
    <citation type="journal article" date="2009" name="Appl. Environ. Microbiol.">
        <title>Functional genomic analysis of two Staphylococcus aureus phages isolated from the dairy environment.</title>
        <authorList>
            <person name="Garcia P."/>
            <person name="Martinez B."/>
            <person name="Obeso J.M."/>
            <person name="Lavigne R."/>
            <person name="Lurz R."/>
            <person name="Rodriguez A."/>
        </authorList>
    </citation>
    <scope>NUCLEOTIDE SEQUENCE [LARGE SCALE GENOMIC DNA]</scope>
</reference>
<dbReference type="Proteomes" id="UP000002450">
    <property type="component" value="Segment"/>
</dbReference>
<dbReference type="RefSeq" id="YP_002332386.1">
    <property type="nucleotide sequence ID" value="NC_011612.1"/>
</dbReference>
<dbReference type="GeneID" id="7056932"/>
<dbReference type="OrthoDB" id="21234at10239"/>
<name>B7T0H4_9CAUD</name>
<dbReference type="KEGG" id="vg:7056932"/>
<proteinExistence type="predicted"/>
<protein>
    <submittedName>
        <fullName evidence="1">Gp23</fullName>
    </submittedName>
</protein>
<evidence type="ECO:0000313" key="1">
    <source>
        <dbReference type="EMBL" id="ACJ64612.1"/>
    </source>
</evidence>